<evidence type="ECO:0000313" key="3">
    <source>
        <dbReference type="Proteomes" id="UP000178636"/>
    </source>
</evidence>
<reference evidence="2 3" key="1">
    <citation type="journal article" date="2016" name="Nat. Commun.">
        <title>Thousands of microbial genomes shed light on interconnected biogeochemical processes in an aquifer system.</title>
        <authorList>
            <person name="Anantharaman K."/>
            <person name="Brown C.T."/>
            <person name="Hug L.A."/>
            <person name="Sharon I."/>
            <person name="Castelle C.J."/>
            <person name="Probst A.J."/>
            <person name="Thomas B.C."/>
            <person name="Singh A."/>
            <person name="Wilkins M.J."/>
            <person name="Karaoz U."/>
            <person name="Brodie E.L."/>
            <person name="Williams K.H."/>
            <person name="Hubbard S.S."/>
            <person name="Banfield J.F."/>
        </authorList>
    </citation>
    <scope>NUCLEOTIDE SEQUENCE [LARGE SCALE GENOMIC DNA]</scope>
</reference>
<keyword evidence="1" id="KW-0472">Membrane</keyword>
<dbReference type="EMBL" id="MHLO01000027">
    <property type="protein sequence ID" value="OGZ11943.1"/>
    <property type="molecule type" value="Genomic_DNA"/>
</dbReference>
<feature type="transmembrane region" description="Helical" evidence="1">
    <location>
        <begin position="54"/>
        <end position="75"/>
    </location>
</feature>
<comment type="caution">
    <text evidence="2">The sequence shown here is derived from an EMBL/GenBank/DDBJ whole genome shotgun (WGS) entry which is preliminary data.</text>
</comment>
<gene>
    <name evidence="2" type="ORF">A3C93_05890</name>
</gene>
<evidence type="ECO:0000313" key="2">
    <source>
        <dbReference type="EMBL" id="OGZ11943.1"/>
    </source>
</evidence>
<evidence type="ECO:0000256" key="1">
    <source>
        <dbReference type="SAM" id="Phobius"/>
    </source>
</evidence>
<sequence>MKKTKVTLLTFVNAIAMVATTLLWQHKASPAGEFCLFGPTDPWPPGSCDVGVDYLNVLILTLLFLAVATTFIFALRGKKSILYVNLLLIGLALVLFVNGFLPYFIYPGFSLF</sequence>
<dbReference type="AlphaFoldDB" id="A0A1G2DEH0"/>
<protein>
    <submittedName>
        <fullName evidence="2">Uncharacterized protein</fullName>
    </submittedName>
</protein>
<organism evidence="2 3">
    <name type="scientific">Candidatus Lloydbacteria bacterium RIFCSPHIGHO2_02_FULL_54_17</name>
    <dbReference type="NCBI Taxonomy" id="1798664"/>
    <lineage>
        <taxon>Bacteria</taxon>
        <taxon>Candidatus Lloydiibacteriota</taxon>
    </lineage>
</organism>
<accession>A0A1G2DEH0</accession>
<name>A0A1G2DEH0_9BACT</name>
<keyword evidence="1" id="KW-0812">Transmembrane</keyword>
<keyword evidence="1" id="KW-1133">Transmembrane helix</keyword>
<feature type="transmembrane region" description="Helical" evidence="1">
    <location>
        <begin position="82"/>
        <end position="106"/>
    </location>
</feature>
<proteinExistence type="predicted"/>
<dbReference type="Proteomes" id="UP000178636">
    <property type="component" value="Unassembled WGS sequence"/>
</dbReference>
<dbReference type="STRING" id="1798664.A3C93_05890"/>